<dbReference type="InterPro" id="IPR057326">
    <property type="entry name" value="KR_dom"/>
</dbReference>
<evidence type="ECO:0000259" key="3">
    <source>
        <dbReference type="SMART" id="SM00822"/>
    </source>
</evidence>
<dbReference type="PROSITE" id="PS00061">
    <property type="entry name" value="ADH_SHORT"/>
    <property type="match status" value="1"/>
</dbReference>
<proteinExistence type="inferred from homology"/>
<dbReference type="EMBL" id="BGZO01000002">
    <property type="protein sequence ID" value="GBR75463.1"/>
    <property type="molecule type" value="Genomic_DNA"/>
</dbReference>
<evidence type="ECO:0000256" key="2">
    <source>
        <dbReference type="ARBA" id="ARBA00023002"/>
    </source>
</evidence>
<feature type="domain" description="Ketoreductase" evidence="3">
    <location>
        <begin position="8"/>
        <end position="194"/>
    </location>
</feature>
<gene>
    <name evidence="4" type="primary">yfeF</name>
    <name evidence="4" type="ORF">NO2_0137</name>
</gene>
<protein>
    <submittedName>
        <fullName evidence="4">NAD(P)-dependent oxidoreductase</fullName>
    </submittedName>
</protein>
<dbReference type="PRINTS" id="PR00081">
    <property type="entry name" value="GDHRDH"/>
</dbReference>
<comment type="caution">
    <text evidence="4">The sequence shown here is derived from an EMBL/GenBank/DDBJ whole genome shotgun (WGS) entry which is preliminary data.</text>
</comment>
<dbReference type="InterPro" id="IPR036291">
    <property type="entry name" value="NAD(P)-bd_dom_sf"/>
</dbReference>
<keyword evidence="5" id="KW-1185">Reference proteome</keyword>
<dbReference type="NCBIfam" id="NF005559">
    <property type="entry name" value="PRK07231.1"/>
    <property type="match status" value="1"/>
</dbReference>
<dbReference type="Pfam" id="PF13561">
    <property type="entry name" value="adh_short_C2"/>
    <property type="match status" value="1"/>
</dbReference>
<dbReference type="AlphaFoldDB" id="A0A388TF53"/>
<dbReference type="InterPro" id="IPR020904">
    <property type="entry name" value="Sc_DH/Rdtase_CS"/>
</dbReference>
<dbReference type="PANTHER" id="PTHR24321:SF15">
    <property type="entry name" value="OXIDOREDUCTASE UCPA"/>
    <property type="match status" value="1"/>
</dbReference>
<evidence type="ECO:0000313" key="4">
    <source>
        <dbReference type="EMBL" id="GBR75463.1"/>
    </source>
</evidence>
<dbReference type="Proteomes" id="UP000275925">
    <property type="component" value="Unassembled WGS sequence"/>
</dbReference>
<reference evidence="4 5" key="1">
    <citation type="journal article" date="2019" name="ISME J.">
        <title>Genome analyses of uncultured TG2/ZB3 bacteria in 'Margulisbacteria' specifically attached to ectosymbiotic spirochetes of protists in the termite gut.</title>
        <authorList>
            <person name="Utami Y.D."/>
            <person name="Kuwahara H."/>
            <person name="Igai K."/>
            <person name="Murakami T."/>
            <person name="Sugaya K."/>
            <person name="Morikawa T."/>
            <person name="Nagura Y."/>
            <person name="Yuki M."/>
            <person name="Deevong P."/>
            <person name="Inoue T."/>
            <person name="Kihara K."/>
            <person name="Lo N."/>
            <person name="Yamada A."/>
            <person name="Ohkuma M."/>
            <person name="Hongoh Y."/>
        </authorList>
    </citation>
    <scope>NUCLEOTIDE SEQUENCE [LARGE SCALE GENOMIC DNA]</scope>
    <source>
        <strain evidence="4">NkOx7-02</strain>
    </source>
</reference>
<dbReference type="SUPFAM" id="SSF51735">
    <property type="entry name" value="NAD(P)-binding Rossmann-fold domains"/>
    <property type="match status" value="1"/>
</dbReference>
<evidence type="ECO:0000313" key="5">
    <source>
        <dbReference type="Proteomes" id="UP000275925"/>
    </source>
</evidence>
<comment type="similarity">
    <text evidence="1">Belongs to the short-chain dehydrogenases/reductases (SDR) family.</text>
</comment>
<accession>A0A388TF53</accession>
<evidence type="ECO:0000256" key="1">
    <source>
        <dbReference type="ARBA" id="ARBA00006484"/>
    </source>
</evidence>
<dbReference type="SMART" id="SM00822">
    <property type="entry name" value="PKS_KR"/>
    <property type="match status" value="1"/>
</dbReference>
<dbReference type="InterPro" id="IPR002347">
    <property type="entry name" value="SDR_fam"/>
</dbReference>
<dbReference type="FunFam" id="3.40.50.720:FF:000084">
    <property type="entry name" value="Short-chain dehydrogenase reductase"/>
    <property type="match status" value="1"/>
</dbReference>
<dbReference type="Gene3D" id="3.40.50.720">
    <property type="entry name" value="NAD(P)-binding Rossmann-like Domain"/>
    <property type="match status" value="1"/>
</dbReference>
<organism evidence="4 5">
    <name type="scientific">Candidatus Termititenax persephonae</name>
    <dbReference type="NCBI Taxonomy" id="2218525"/>
    <lineage>
        <taxon>Bacteria</taxon>
        <taxon>Bacillati</taxon>
        <taxon>Candidatus Margulisiibacteriota</taxon>
        <taxon>Candidatus Termititenacia</taxon>
        <taxon>Candidatus Termititenacales</taxon>
        <taxon>Candidatus Termititenacaceae</taxon>
        <taxon>Candidatus Termititenax</taxon>
    </lineage>
</organism>
<dbReference type="PANTHER" id="PTHR24321">
    <property type="entry name" value="DEHYDROGENASES, SHORT CHAIN"/>
    <property type="match status" value="1"/>
</dbReference>
<dbReference type="GO" id="GO:0016491">
    <property type="term" value="F:oxidoreductase activity"/>
    <property type="evidence" value="ECO:0007669"/>
    <property type="project" value="UniProtKB-KW"/>
</dbReference>
<dbReference type="PRINTS" id="PR00080">
    <property type="entry name" value="SDRFAMILY"/>
</dbReference>
<sequence>MSGRLNGRVAIITGGTSGIGLATAQEFVREGAKVVITGRRADVGQKAAESIGGQEVIRYVQQDTSDEKGWADLFAQVIKWHGAVHILVNSAGIAIGGDIEHVSLADWRKTMAINLDGVFLGTKYGVINMKNQKMGASIINLSSIEGFVGDPNLAAYNASKGGVRILSKSAALYCAKHDYNLRVNTVHPGYIKTPMVPPRLEEYQSQRQQTPMGHIGEPSDIAHLCVYLASDEAKFATGAEFVVDGGYLAQ</sequence>
<keyword evidence="2" id="KW-0560">Oxidoreductase</keyword>
<name>A0A388TF53_9BACT</name>